<reference evidence="8 9" key="2">
    <citation type="submission" date="2019-02" db="EMBL/GenBank/DDBJ databases">
        <title>'Lichenibacterium ramalinii' gen. nov. sp. nov., 'Lichenibacterium minor' gen. nov. sp. nov.</title>
        <authorList>
            <person name="Pankratov T."/>
        </authorList>
    </citation>
    <scope>NUCLEOTIDE SEQUENCE [LARGE SCALE GENOMIC DNA]</scope>
    <source>
        <strain evidence="8 9">RmlP001</strain>
    </source>
</reference>
<protein>
    <recommendedName>
        <fullName evidence="7">Endoribonuclease YbeY</fullName>
        <ecNumber evidence="7">3.1.-.-</ecNumber>
    </recommendedName>
</protein>
<evidence type="ECO:0000256" key="4">
    <source>
        <dbReference type="ARBA" id="ARBA00022759"/>
    </source>
</evidence>
<dbReference type="GO" id="GO:0005737">
    <property type="term" value="C:cytoplasm"/>
    <property type="evidence" value="ECO:0007669"/>
    <property type="project" value="UniProtKB-SubCell"/>
</dbReference>
<keyword evidence="7" id="KW-0690">Ribosome biogenesis</keyword>
<dbReference type="OrthoDB" id="9807740at2"/>
<dbReference type="SUPFAM" id="SSF55486">
    <property type="entry name" value="Metalloproteases ('zincins'), catalytic domain"/>
    <property type="match status" value="1"/>
</dbReference>
<evidence type="ECO:0000256" key="5">
    <source>
        <dbReference type="ARBA" id="ARBA00022801"/>
    </source>
</evidence>
<feature type="binding site" evidence="7">
    <location>
        <position position="120"/>
    </location>
    <ligand>
        <name>Zn(2+)</name>
        <dbReference type="ChEBI" id="CHEBI:29105"/>
        <note>catalytic</note>
    </ligand>
</feature>
<comment type="cofactor">
    <cofactor evidence="7">
        <name>Zn(2+)</name>
        <dbReference type="ChEBI" id="CHEBI:29105"/>
    </cofactor>
    <text evidence="7">Binds 1 zinc ion.</text>
</comment>
<dbReference type="PANTHER" id="PTHR46986:SF1">
    <property type="entry name" value="ENDORIBONUCLEASE YBEY, CHLOROPLASTIC"/>
    <property type="match status" value="1"/>
</dbReference>
<evidence type="ECO:0000313" key="9">
    <source>
        <dbReference type="Proteomes" id="UP000289411"/>
    </source>
</evidence>
<organism evidence="8 9">
    <name type="scientific">Lichenibacterium ramalinae</name>
    <dbReference type="NCBI Taxonomy" id="2316527"/>
    <lineage>
        <taxon>Bacteria</taxon>
        <taxon>Pseudomonadati</taxon>
        <taxon>Pseudomonadota</taxon>
        <taxon>Alphaproteobacteria</taxon>
        <taxon>Hyphomicrobiales</taxon>
        <taxon>Lichenihabitantaceae</taxon>
        <taxon>Lichenibacterium</taxon>
    </lineage>
</organism>
<feature type="binding site" evidence="7">
    <location>
        <position position="126"/>
    </location>
    <ligand>
        <name>Zn(2+)</name>
        <dbReference type="ChEBI" id="CHEBI:29105"/>
        <note>catalytic</note>
    </ligand>
</feature>
<dbReference type="GO" id="GO:0004222">
    <property type="term" value="F:metalloendopeptidase activity"/>
    <property type="evidence" value="ECO:0007669"/>
    <property type="project" value="InterPro"/>
</dbReference>
<dbReference type="GO" id="GO:0008270">
    <property type="term" value="F:zinc ion binding"/>
    <property type="evidence" value="ECO:0007669"/>
    <property type="project" value="UniProtKB-UniRule"/>
</dbReference>
<reference evidence="8 9" key="1">
    <citation type="submission" date="2018-09" db="EMBL/GenBank/DDBJ databases">
        <authorList>
            <person name="Grouzdev D.S."/>
            <person name="Krutkina M.S."/>
        </authorList>
    </citation>
    <scope>NUCLEOTIDE SEQUENCE [LARGE SCALE GENOMIC DNA]</scope>
    <source>
        <strain evidence="8 9">RmlP001</strain>
    </source>
</reference>
<evidence type="ECO:0000313" key="8">
    <source>
        <dbReference type="EMBL" id="RYB06079.1"/>
    </source>
</evidence>
<dbReference type="AlphaFoldDB" id="A0A4Q2RFM9"/>
<dbReference type="NCBIfam" id="TIGR00043">
    <property type="entry name" value="rRNA maturation RNase YbeY"/>
    <property type="match status" value="1"/>
</dbReference>
<dbReference type="HAMAP" id="MF_00009">
    <property type="entry name" value="Endoribonucl_YbeY"/>
    <property type="match status" value="1"/>
</dbReference>
<keyword evidence="4 7" id="KW-0255">Endonuclease</keyword>
<dbReference type="RefSeq" id="WP_129218590.1">
    <property type="nucleotide sequence ID" value="NZ_QYBC01000005.1"/>
</dbReference>
<accession>A0A4Q2RFM9</accession>
<evidence type="ECO:0000256" key="6">
    <source>
        <dbReference type="ARBA" id="ARBA00022833"/>
    </source>
</evidence>
<keyword evidence="5 7" id="KW-0378">Hydrolase</keyword>
<evidence type="ECO:0000256" key="3">
    <source>
        <dbReference type="ARBA" id="ARBA00022723"/>
    </source>
</evidence>
<dbReference type="InterPro" id="IPR023091">
    <property type="entry name" value="MetalPrtase_cat_dom_sf_prd"/>
</dbReference>
<dbReference type="PANTHER" id="PTHR46986">
    <property type="entry name" value="ENDORIBONUCLEASE YBEY, CHLOROPLASTIC"/>
    <property type="match status" value="1"/>
</dbReference>
<dbReference type="EC" id="3.1.-.-" evidence="7"/>
<evidence type="ECO:0000256" key="2">
    <source>
        <dbReference type="ARBA" id="ARBA00022722"/>
    </source>
</evidence>
<keyword evidence="6 7" id="KW-0862">Zinc</keyword>
<keyword evidence="2 7" id="KW-0540">Nuclease</keyword>
<keyword evidence="9" id="KW-1185">Reference proteome</keyword>
<dbReference type="Proteomes" id="UP000289411">
    <property type="component" value="Unassembled WGS sequence"/>
</dbReference>
<proteinExistence type="inferred from homology"/>
<evidence type="ECO:0000256" key="7">
    <source>
        <dbReference type="HAMAP-Rule" id="MF_00009"/>
    </source>
</evidence>
<sequence>MSLSVDLAVEDPSWTALGDLQTLVGRAVEAALAEAGIAPDDAAELSVLFCDDATIQGLNRQWRGQDKPTNVLSFPTEGPGAEVMLGDIAVAYGTVRREAEADGKTIADHVSHLVIHGTLHLLGEDHEDAAEAEAMEELERRAMARLGLPDPYAGTVPEAADGVGTMP</sequence>
<evidence type="ECO:0000256" key="1">
    <source>
        <dbReference type="ARBA" id="ARBA00010875"/>
    </source>
</evidence>
<dbReference type="EMBL" id="QYBC01000005">
    <property type="protein sequence ID" value="RYB06079.1"/>
    <property type="molecule type" value="Genomic_DNA"/>
</dbReference>
<dbReference type="InterPro" id="IPR002036">
    <property type="entry name" value="YbeY"/>
</dbReference>
<keyword evidence="7" id="KW-0963">Cytoplasm</keyword>
<keyword evidence="3 7" id="KW-0479">Metal-binding</keyword>
<comment type="function">
    <text evidence="7">Single strand-specific metallo-endoribonuclease involved in late-stage 70S ribosome quality control and in maturation of the 3' terminus of the 16S rRNA.</text>
</comment>
<gene>
    <name evidence="7 8" type="primary">ybeY</name>
    <name evidence="8" type="ORF">D3272_07785</name>
</gene>
<feature type="binding site" evidence="7">
    <location>
        <position position="116"/>
    </location>
    <ligand>
        <name>Zn(2+)</name>
        <dbReference type="ChEBI" id="CHEBI:29105"/>
        <note>catalytic</note>
    </ligand>
</feature>
<dbReference type="Gene3D" id="3.40.390.30">
    <property type="entry name" value="Metalloproteases ('zincins'), catalytic domain"/>
    <property type="match status" value="1"/>
</dbReference>
<dbReference type="Pfam" id="PF02130">
    <property type="entry name" value="YbeY"/>
    <property type="match status" value="1"/>
</dbReference>
<name>A0A4Q2RFM9_9HYPH</name>
<dbReference type="GO" id="GO:0006364">
    <property type="term" value="P:rRNA processing"/>
    <property type="evidence" value="ECO:0007669"/>
    <property type="project" value="UniProtKB-UniRule"/>
</dbReference>
<comment type="caution">
    <text evidence="8">The sequence shown here is derived from an EMBL/GenBank/DDBJ whole genome shotgun (WGS) entry which is preliminary data.</text>
</comment>
<dbReference type="GO" id="GO:0004521">
    <property type="term" value="F:RNA endonuclease activity"/>
    <property type="evidence" value="ECO:0007669"/>
    <property type="project" value="UniProtKB-UniRule"/>
</dbReference>
<comment type="similarity">
    <text evidence="1 7">Belongs to the endoribonuclease YbeY family.</text>
</comment>
<keyword evidence="7" id="KW-0698">rRNA processing</keyword>
<comment type="subcellular location">
    <subcellularLocation>
        <location evidence="7">Cytoplasm</location>
    </subcellularLocation>
</comment>